<dbReference type="HOGENOM" id="CLU_189296_1_0_1"/>
<reference evidence="15 16" key="1">
    <citation type="journal article" date="2011" name="Nature">
        <title>A high-resolution map of human evolutionary constraint using 29 mammals.</title>
        <authorList>
            <person name="Lindblad-Toh K."/>
            <person name="Garber M."/>
            <person name="Zuk O."/>
            <person name="Lin M.F."/>
            <person name="Parker B.J."/>
            <person name="Washietl S."/>
            <person name="Kheradpour P."/>
            <person name="Ernst J."/>
            <person name="Jordan G."/>
            <person name="Mauceli E."/>
            <person name="Ward L.D."/>
            <person name="Lowe C.B."/>
            <person name="Holloway A.K."/>
            <person name="Clamp M."/>
            <person name="Gnerre S."/>
            <person name="Alfoldi J."/>
            <person name="Beal K."/>
            <person name="Chang J."/>
            <person name="Clawson H."/>
            <person name="Cuff J."/>
            <person name="Di Palma F."/>
            <person name="Fitzgerald S."/>
            <person name="Flicek P."/>
            <person name="Guttman M."/>
            <person name="Hubisz M.J."/>
            <person name="Jaffe D.B."/>
            <person name="Jungreis I."/>
            <person name="Kent W.J."/>
            <person name="Kostka D."/>
            <person name="Lara M."/>
            <person name="Martins A.L."/>
            <person name="Massingham T."/>
            <person name="Moltke I."/>
            <person name="Raney B.J."/>
            <person name="Rasmussen M.D."/>
            <person name="Robinson J."/>
            <person name="Stark A."/>
            <person name="Vilella A.J."/>
            <person name="Wen J."/>
            <person name="Xie X."/>
            <person name="Zody M.C."/>
            <person name="Baldwin J."/>
            <person name="Bloom T."/>
            <person name="Chin C.W."/>
            <person name="Heiman D."/>
            <person name="Nicol R."/>
            <person name="Nusbaum C."/>
            <person name="Young S."/>
            <person name="Wilkinson J."/>
            <person name="Worley K.C."/>
            <person name="Kovar C.L."/>
            <person name="Muzny D.M."/>
            <person name="Gibbs R.A."/>
            <person name="Cree A."/>
            <person name="Dihn H.H."/>
            <person name="Fowler G."/>
            <person name="Jhangiani S."/>
            <person name="Joshi V."/>
            <person name="Lee S."/>
            <person name="Lewis L.R."/>
            <person name="Nazareth L.V."/>
            <person name="Okwuonu G."/>
            <person name="Santibanez J."/>
            <person name="Warren W.C."/>
            <person name="Mardis E.R."/>
            <person name="Weinstock G.M."/>
            <person name="Wilson R.K."/>
            <person name="Delehaunty K."/>
            <person name="Dooling D."/>
            <person name="Fronik C."/>
            <person name="Fulton L."/>
            <person name="Fulton B."/>
            <person name="Graves T."/>
            <person name="Minx P."/>
            <person name="Sodergren E."/>
            <person name="Birney E."/>
            <person name="Margulies E.H."/>
            <person name="Herrero J."/>
            <person name="Green E.D."/>
            <person name="Haussler D."/>
            <person name="Siepel A."/>
            <person name="Goldman N."/>
            <person name="Pollard K.S."/>
            <person name="Pedersen J.S."/>
            <person name="Lander E.S."/>
            <person name="Kellis M."/>
        </authorList>
    </citation>
    <scope>NUCLEOTIDE SEQUENCE [LARGE SCALE GENOMIC DNA]</scope>
    <source>
        <strain evidence="16">Thorbecke</strain>
    </source>
</reference>
<evidence type="ECO:0000256" key="6">
    <source>
        <dbReference type="ARBA" id="ARBA00022940"/>
    </source>
</evidence>
<dbReference type="SUPFAM" id="SSF57392">
    <property type="entry name" value="Defensin-like"/>
    <property type="match status" value="1"/>
</dbReference>
<dbReference type="InterPro" id="IPR001855">
    <property type="entry name" value="Defensin_beta-like"/>
</dbReference>
<feature type="transmembrane region" description="Helical" evidence="13">
    <location>
        <begin position="39"/>
        <end position="59"/>
    </location>
</feature>
<evidence type="ECO:0000313" key="16">
    <source>
        <dbReference type="Proteomes" id="UP000001811"/>
    </source>
</evidence>
<dbReference type="Ensembl" id="ENSOCUT00000029561.2">
    <property type="protein sequence ID" value="ENSOCUP00000021529.2"/>
    <property type="gene ID" value="ENSOCUG00000021273.2"/>
</dbReference>
<dbReference type="GO" id="GO:0050830">
    <property type="term" value="P:defense response to Gram-positive bacterium"/>
    <property type="evidence" value="ECO:0007669"/>
    <property type="project" value="TreeGrafter"/>
</dbReference>
<comment type="subunit">
    <text evidence="9">Monomer. Homodimer.</text>
</comment>
<dbReference type="STRING" id="9986.ENSOCUP00000021529"/>
<feature type="domain" description="Beta-defensin-like" evidence="14">
    <location>
        <begin position="66"/>
        <end position="100"/>
    </location>
</feature>
<evidence type="ECO:0000256" key="5">
    <source>
        <dbReference type="ARBA" id="ARBA00022729"/>
    </source>
</evidence>
<accession>G1TWT1</accession>
<reference evidence="15" key="2">
    <citation type="submission" date="2025-08" db="UniProtKB">
        <authorList>
            <consortium name="Ensembl"/>
        </authorList>
    </citation>
    <scope>IDENTIFICATION</scope>
    <source>
        <strain evidence="15">Thorbecke</strain>
    </source>
</reference>
<keyword evidence="13" id="KW-0812">Transmembrane</keyword>
<evidence type="ECO:0000256" key="13">
    <source>
        <dbReference type="SAM" id="Phobius"/>
    </source>
</evidence>
<comment type="similarity">
    <text evidence="2">Belongs to the beta-defensin family.</text>
</comment>
<dbReference type="Proteomes" id="UP000001811">
    <property type="component" value="Unplaced"/>
</dbReference>
<keyword evidence="4" id="KW-0929">Antimicrobial</keyword>
<dbReference type="AlphaFoldDB" id="G1TWT1"/>
<evidence type="ECO:0000256" key="12">
    <source>
        <dbReference type="ARBA" id="ARBA00041630"/>
    </source>
</evidence>
<keyword evidence="7" id="KW-0044">Antibiotic</keyword>
<evidence type="ECO:0000256" key="1">
    <source>
        <dbReference type="ARBA" id="ARBA00004613"/>
    </source>
</evidence>
<organism evidence="15 16">
    <name type="scientific">Oryctolagus cuniculus</name>
    <name type="common">Rabbit</name>
    <dbReference type="NCBI Taxonomy" id="9986"/>
    <lineage>
        <taxon>Eukaryota</taxon>
        <taxon>Metazoa</taxon>
        <taxon>Chordata</taxon>
        <taxon>Craniata</taxon>
        <taxon>Vertebrata</taxon>
        <taxon>Euteleostomi</taxon>
        <taxon>Mammalia</taxon>
        <taxon>Eutheria</taxon>
        <taxon>Euarchontoglires</taxon>
        <taxon>Glires</taxon>
        <taxon>Lagomorpha</taxon>
        <taxon>Leporidae</taxon>
        <taxon>Oryctolagus</taxon>
    </lineage>
</organism>
<keyword evidence="5" id="KW-0732">Signal</keyword>
<protein>
    <recommendedName>
        <fullName evidence="11">Beta-defensin 1</fullName>
    </recommendedName>
    <alternativeName>
        <fullName evidence="12">Defensin, beta 1</fullName>
    </alternativeName>
</protein>
<keyword evidence="6" id="KW-0211">Defensin</keyword>
<evidence type="ECO:0000256" key="4">
    <source>
        <dbReference type="ARBA" id="ARBA00022529"/>
    </source>
</evidence>
<keyword evidence="13" id="KW-1133">Transmembrane helix</keyword>
<dbReference type="SMR" id="G1TWT1"/>
<evidence type="ECO:0000256" key="2">
    <source>
        <dbReference type="ARBA" id="ARBA00007371"/>
    </source>
</evidence>
<evidence type="ECO:0000256" key="9">
    <source>
        <dbReference type="ARBA" id="ARBA00024380"/>
    </source>
</evidence>
<keyword evidence="16" id="KW-1185">Reference proteome</keyword>
<dbReference type="GO" id="GO:0005615">
    <property type="term" value="C:extracellular space"/>
    <property type="evidence" value="ECO:0007669"/>
    <property type="project" value="TreeGrafter"/>
</dbReference>
<keyword evidence="8" id="KW-1015">Disulfide bond</keyword>
<reference evidence="15" key="3">
    <citation type="submission" date="2025-09" db="UniProtKB">
        <authorList>
            <consortium name="Ensembl"/>
        </authorList>
    </citation>
    <scope>IDENTIFICATION</scope>
    <source>
        <strain evidence="15">Thorbecke</strain>
    </source>
</reference>
<dbReference type="GO" id="GO:0002227">
    <property type="term" value="P:innate immune response in mucosa"/>
    <property type="evidence" value="ECO:0007669"/>
    <property type="project" value="TreeGrafter"/>
</dbReference>
<dbReference type="Gene3D" id="3.10.360.10">
    <property type="entry name" value="Antimicrobial Peptide, Beta-defensin 2, Chain A"/>
    <property type="match status" value="1"/>
</dbReference>
<comment type="subcellular location">
    <subcellularLocation>
        <location evidence="1">Secreted</location>
    </subcellularLocation>
</comment>
<evidence type="ECO:0000256" key="10">
    <source>
        <dbReference type="ARBA" id="ARBA00037394"/>
    </source>
</evidence>
<name>G1TWT1_RABIT</name>
<comment type="function">
    <text evidence="10">Has bactericidal activity. May act as a ligand for C-C chemokine receptor CCR6. Positively regulates the sperm motility and bactericidal activity in a CCR6-dependent manner. Binds to CCR6 and triggers Ca2+ mobilization in the sperm which is important for its motility.</text>
</comment>
<evidence type="ECO:0000256" key="11">
    <source>
        <dbReference type="ARBA" id="ARBA00040807"/>
    </source>
</evidence>
<dbReference type="FunFam" id="3.10.360.10:FF:000001">
    <property type="entry name" value="Beta-defensin 1"/>
    <property type="match status" value="1"/>
</dbReference>
<dbReference type="InParanoid" id="G1TWT1"/>
<dbReference type="Bgee" id="ENSOCUG00000021273">
    <property type="expression patterns" value="Expressed in adult mammalian kidney and 15 other cell types or tissues"/>
</dbReference>
<dbReference type="PaxDb" id="9986-ENSOCUP00000021529"/>
<evidence type="ECO:0000313" key="15">
    <source>
        <dbReference type="Ensembl" id="ENSOCUP00000021529.2"/>
    </source>
</evidence>
<dbReference type="eggNOG" id="ENOG502TDMV">
    <property type="taxonomic scope" value="Eukaryota"/>
</dbReference>
<evidence type="ECO:0000259" key="14">
    <source>
        <dbReference type="Pfam" id="PF00711"/>
    </source>
</evidence>
<sequence>MHLLACSAHCPQSPALTPQTQLAVKRWAPPAATMRIHYLLLLTFCFLFFQTVPGADLLTGLGHRSDHYKCAKNGGTCHYSSCPLFSKIEGTCYGGRAKCCI</sequence>
<keyword evidence="3" id="KW-0964">Secreted</keyword>
<dbReference type="Pfam" id="PF00711">
    <property type="entry name" value="Defensin_beta"/>
    <property type="match status" value="1"/>
</dbReference>
<dbReference type="PANTHER" id="PTHR21388:SF9">
    <property type="entry name" value="BETA-DEFENSIN 1"/>
    <property type="match status" value="1"/>
</dbReference>
<dbReference type="PANTHER" id="PTHR21388">
    <property type="entry name" value="BETA-DEFENSIN-RELATED"/>
    <property type="match status" value="1"/>
</dbReference>
<dbReference type="GO" id="GO:0031731">
    <property type="term" value="F:CCR6 chemokine receptor binding"/>
    <property type="evidence" value="ECO:0007669"/>
    <property type="project" value="TreeGrafter"/>
</dbReference>
<dbReference type="GeneTree" id="ENSGT00390000017014"/>
<proteinExistence type="inferred from homology"/>
<keyword evidence="13" id="KW-0472">Membrane</keyword>
<evidence type="ECO:0000256" key="3">
    <source>
        <dbReference type="ARBA" id="ARBA00022525"/>
    </source>
</evidence>
<evidence type="ECO:0000256" key="8">
    <source>
        <dbReference type="ARBA" id="ARBA00023157"/>
    </source>
</evidence>
<dbReference type="FunCoup" id="G1TWT1">
    <property type="interactions" value="4"/>
</dbReference>
<dbReference type="GO" id="GO:0050829">
    <property type="term" value="P:defense response to Gram-negative bacterium"/>
    <property type="evidence" value="ECO:0007669"/>
    <property type="project" value="TreeGrafter"/>
</dbReference>
<evidence type="ECO:0000256" key="7">
    <source>
        <dbReference type="ARBA" id="ARBA00023022"/>
    </source>
</evidence>